<dbReference type="Gene3D" id="3.60.70.12">
    <property type="entry name" value="L-amino peptidase D-ALA esterase/amidase"/>
    <property type="match status" value="1"/>
</dbReference>
<dbReference type="EMBL" id="FPCH01000001">
    <property type="protein sequence ID" value="SFV29146.1"/>
    <property type="molecule type" value="Genomic_DNA"/>
</dbReference>
<dbReference type="SUPFAM" id="SSF56266">
    <property type="entry name" value="DmpA/ArgJ-like"/>
    <property type="match status" value="1"/>
</dbReference>
<keyword evidence="3" id="KW-0378">Hydrolase</keyword>
<keyword evidence="3" id="KW-0031">Aminopeptidase</keyword>
<evidence type="ECO:0000313" key="3">
    <source>
        <dbReference type="EMBL" id="SFV29146.1"/>
    </source>
</evidence>
<proteinExistence type="inferred from homology"/>
<reference evidence="4" key="1">
    <citation type="submission" date="2016-10" db="EMBL/GenBank/DDBJ databases">
        <authorList>
            <person name="Varghese N."/>
            <person name="Submissions S."/>
        </authorList>
    </citation>
    <scope>NUCLEOTIDE SEQUENCE [LARGE SCALE GENOMIC DNA]</scope>
    <source>
        <strain evidence="4">DSM 1565</strain>
    </source>
</reference>
<dbReference type="InterPro" id="IPR005321">
    <property type="entry name" value="Peptidase_S58_DmpA"/>
</dbReference>
<keyword evidence="3" id="KW-0645">Protease</keyword>
<dbReference type="OrthoDB" id="9770388at2"/>
<evidence type="ECO:0000313" key="4">
    <source>
        <dbReference type="Proteomes" id="UP000199423"/>
    </source>
</evidence>
<dbReference type="CDD" id="cd02253">
    <property type="entry name" value="DmpA"/>
    <property type="match status" value="1"/>
</dbReference>
<dbReference type="PANTHER" id="PTHR36512">
    <property type="entry name" value="D-AMINOPEPTIDASE"/>
    <property type="match status" value="1"/>
</dbReference>
<accession>A0A1I7N3L2</accession>
<name>A0A1I7N3L2_9HYPH</name>
<keyword evidence="4" id="KW-1185">Reference proteome</keyword>
<gene>
    <name evidence="3" type="ORF">SAMN04488557_1180</name>
</gene>
<dbReference type="Proteomes" id="UP000199423">
    <property type="component" value="Unassembled WGS sequence"/>
</dbReference>
<dbReference type="Pfam" id="PF03576">
    <property type="entry name" value="Peptidase_S58"/>
    <property type="match status" value="1"/>
</dbReference>
<dbReference type="GO" id="GO:0004177">
    <property type="term" value="F:aminopeptidase activity"/>
    <property type="evidence" value="ECO:0007669"/>
    <property type="project" value="UniProtKB-KW"/>
</dbReference>
<dbReference type="AlphaFoldDB" id="A0A1I7N3L2"/>
<evidence type="ECO:0000256" key="2">
    <source>
        <dbReference type="SAM" id="MobiDB-lite"/>
    </source>
</evidence>
<dbReference type="PANTHER" id="PTHR36512:SF3">
    <property type="entry name" value="BLR5678 PROTEIN"/>
    <property type="match status" value="1"/>
</dbReference>
<organism evidence="3 4">
    <name type="scientific">Hyphomicrobium facile</name>
    <dbReference type="NCBI Taxonomy" id="51670"/>
    <lineage>
        <taxon>Bacteria</taxon>
        <taxon>Pseudomonadati</taxon>
        <taxon>Pseudomonadota</taxon>
        <taxon>Alphaproteobacteria</taxon>
        <taxon>Hyphomicrobiales</taxon>
        <taxon>Hyphomicrobiaceae</taxon>
        <taxon>Hyphomicrobium</taxon>
    </lineage>
</organism>
<dbReference type="STRING" id="51670.SAMN04488557_1180"/>
<comment type="similarity">
    <text evidence="1">Belongs to the peptidase S58 family.</text>
</comment>
<sequence>MAERDRTPGNFDPAAHAPDGRQRARGLGLPMPGVTGVLNSITDVGGVTVGFTTLRNNGGTVHTGVTAILPRAPGDLLHPVWAGVFSMNGNGEMTGAHWVRDAGWFTGPITITNTFSVGLAHHATLKWMAKRFPSLGEDLWALPVAAETYDGYLSDIAGFHVSEEHVLAAIEGALSGPVAEGCVGGGAGMIAYEFKGGTGTASRRARTRLGEHTVGVVVQANHGIRPWLTVCGKPVGDALPGRRCHNVERGSIIVIIATDAPLLPGQLERLARRASIGIGRGGTPSGNSSGDIFLAFSTANDPGALPEPAALSFTAVSNDDLDGLYLAVVESVEEAVLNAMLGAETTTGKHGRIVEAIDAEKLKALVLG</sequence>
<evidence type="ECO:0000256" key="1">
    <source>
        <dbReference type="ARBA" id="ARBA00007068"/>
    </source>
</evidence>
<protein>
    <submittedName>
        <fullName evidence="3">L-aminopeptidase/D-esterase</fullName>
    </submittedName>
</protein>
<feature type="region of interest" description="Disordered" evidence="2">
    <location>
        <begin position="1"/>
        <end position="28"/>
    </location>
</feature>
<dbReference type="RefSeq" id="WP_092865392.1">
    <property type="nucleotide sequence ID" value="NZ_FPCH01000001.1"/>
</dbReference>
<dbReference type="InterPro" id="IPR016117">
    <property type="entry name" value="ArgJ-like_dom_sf"/>
</dbReference>